<dbReference type="AlphaFoldDB" id="M1UNS9"/>
<dbReference type="Proteomes" id="UP000011760">
    <property type="component" value="Chromosome"/>
</dbReference>
<accession>M1UNS9</accession>
<comment type="function">
    <text evidence="7">Required for the insertion and/or proper folding and/or complex formation of integral membrane proteins into the membrane. Involved in integration of membrane proteins that insert both dependently and independently of the Sec translocase complex, as well as at least some lipoproteins. Aids folding of multispanning membrane proteins.</text>
</comment>
<keyword evidence="4 12" id="KW-0812">Transmembrane</keyword>
<feature type="transmembrane region" description="Helical" evidence="14">
    <location>
        <begin position="30"/>
        <end position="55"/>
    </location>
</feature>
<evidence type="ECO:0000256" key="7">
    <source>
        <dbReference type="ARBA" id="ARBA00025034"/>
    </source>
</evidence>
<dbReference type="InterPro" id="IPR001708">
    <property type="entry name" value="YidC/ALB3/OXA1/COX18"/>
</dbReference>
<feature type="transmembrane region" description="Helical" evidence="14">
    <location>
        <begin position="222"/>
        <end position="241"/>
    </location>
</feature>
<comment type="similarity">
    <text evidence="2">Belongs to the OXA1/ALB3/YidC family. Type 1 subfamily.</text>
</comment>
<evidence type="ECO:0000256" key="6">
    <source>
        <dbReference type="ARBA" id="ARBA00023136"/>
    </source>
</evidence>
<evidence type="ECO:0000313" key="17">
    <source>
        <dbReference type="Proteomes" id="UP000011760"/>
    </source>
</evidence>
<evidence type="ECO:0000256" key="8">
    <source>
        <dbReference type="ARBA" id="ARBA00026028"/>
    </source>
</evidence>
<dbReference type="PATRIC" id="fig|1121353.3.peg.2538"/>
<gene>
    <name evidence="16" type="ORF">H924_12415</name>
</gene>
<feature type="domain" description="Membrane insertase YidC/Oxa/ALB C-terminal" evidence="15">
    <location>
        <begin position="32"/>
        <end position="269"/>
    </location>
</feature>
<feature type="compositionally biased region" description="Low complexity" evidence="13">
    <location>
        <begin position="389"/>
        <end position="403"/>
    </location>
</feature>
<sequence>MLDILIYPVSGVMKLWHLLLHNVIGMDDSLAWFLSLFGLVITIRAIIAPFTWTMFKAGRNTSQLRPKRAAIEAEYAGKHDEASIREMQKRLKDLNKEEGVNPFAGCVPALIQTPVIIGLYSALIQMARPEGGLENPILQPVGFLSTAEVQSFLDGRINNVPLPAYVSMPAEQLAYLGTTKAEVLDFVLPLFITAAILTAINMTISLMRSYQTNNFGSGFSNGLFKVMVGLSIIAPIFPLSLGLTGPFPTAIALYWVSNNFWTFAQNAIMTLILHKKYPLTEEFKQHQRVQREQYRAELKEKKEFLNARRKNRVLMVLQPWRSSELHSENVSMTNARNEKINEEKATRKAIVEKRRETQREMNRASMEKLKQRRAEVRAKKKAGPRHAASDSGSSSSNVSVDSAIDSDRRAHDSSYDGPSDAGSSSSDGGGGDSGGGD</sequence>
<feature type="compositionally biased region" description="Low complexity" evidence="13">
    <location>
        <begin position="415"/>
        <end position="426"/>
    </location>
</feature>
<dbReference type="Pfam" id="PF02096">
    <property type="entry name" value="60KD_IMP"/>
    <property type="match status" value="1"/>
</dbReference>
<comment type="subunit">
    <text evidence="8">Interacts with the Sec translocase complex via SecD. Specifically interacts with transmembrane segments of nascent integral membrane proteins during membrane integration.</text>
</comment>
<feature type="transmembrane region" description="Helical" evidence="14">
    <location>
        <begin position="186"/>
        <end position="210"/>
    </location>
</feature>
<evidence type="ECO:0000256" key="11">
    <source>
        <dbReference type="ARBA" id="ARBA00033342"/>
    </source>
</evidence>
<dbReference type="GO" id="GO:0032977">
    <property type="term" value="F:membrane insertase activity"/>
    <property type="evidence" value="ECO:0007669"/>
    <property type="project" value="InterPro"/>
</dbReference>
<evidence type="ECO:0000256" key="1">
    <source>
        <dbReference type="ARBA" id="ARBA00004141"/>
    </source>
</evidence>
<evidence type="ECO:0000256" key="3">
    <source>
        <dbReference type="ARBA" id="ARBA00015325"/>
    </source>
</evidence>
<evidence type="ECO:0000256" key="9">
    <source>
        <dbReference type="ARBA" id="ARBA00031538"/>
    </source>
</evidence>
<evidence type="ECO:0000256" key="13">
    <source>
        <dbReference type="SAM" id="MobiDB-lite"/>
    </source>
</evidence>
<evidence type="ECO:0000256" key="5">
    <source>
        <dbReference type="ARBA" id="ARBA00022989"/>
    </source>
</evidence>
<evidence type="ECO:0000313" key="16">
    <source>
        <dbReference type="EMBL" id="AGG67904.1"/>
    </source>
</evidence>
<dbReference type="NCBIfam" id="NF001300">
    <property type="entry name" value="PRK00247.1"/>
    <property type="match status" value="1"/>
</dbReference>
<dbReference type="RefSeq" id="WP_015652330.1">
    <property type="nucleotide sequence ID" value="NC_020506.1"/>
</dbReference>
<keyword evidence="6 14" id="KW-0472">Membrane</keyword>
<evidence type="ECO:0000256" key="2">
    <source>
        <dbReference type="ARBA" id="ARBA00010527"/>
    </source>
</evidence>
<dbReference type="InterPro" id="IPR028055">
    <property type="entry name" value="YidC/Oxa/ALB_C"/>
</dbReference>
<dbReference type="HOGENOM" id="CLU_036138_2_0_11"/>
<feature type="compositionally biased region" description="Gly residues" evidence="13">
    <location>
        <begin position="427"/>
        <end position="437"/>
    </location>
</feature>
<keyword evidence="5 14" id="KW-1133">Transmembrane helix</keyword>
<dbReference type="OrthoDB" id="9780552at2"/>
<dbReference type="KEGG" id="ccn:H924_12415"/>
<dbReference type="NCBIfam" id="TIGR03592">
    <property type="entry name" value="yidC_oxa1_cterm"/>
    <property type="match status" value="1"/>
</dbReference>
<dbReference type="eggNOG" id="COG0706">
    <property type="taxonomic scope" value="Bacteria"/>
</dbReference>
<dbReference type="GO" id="GO:0051205">
    <property type="term" value="P:protein insertion into membrane"/>
    <property type="evidence" value="ECO:0007669"/>
    <property type="project" value="TreeGrafter"/>
</dbReference>
<feature type="region of interest" description="Disordered" evidence="13">
    <location>
        <begin position="326"/>
        <end position="437"/>
    </location>
</feature>
<feature type="compositionally biased region" description="Basic and acidic residues" evidence="13">
    <location>
        <begin position="336"/>
        <end position="377"/>
    </location>
</feature>
<evidence type="ECO:0000256" key="4">
    <source>
        <dbReference type="ARBA" id="ARBA00022692"/>
    </source>
</evidence>
<proteinExistence type="inferred from homology"/>
<dbReference type="PANTHER" id="PTHR12428:SF65">
    <property type="entry name" value="CYTOCHROME C OXIDASE ASSEMBLY PROTEIN COX18, MITOCHONDRIAL"/>
    <property type="match status" value="1"/>
</dbReference>
<dbReference type="EMBL" id="CP004354">
    <property type="protein sequence ID" value="AGG67904.1"/>
    <property type="molecule type" value="Genomic_DNA"/>
</dbReference>
<evidence type="ECO:0000256" key="14">
    <source>
        <dbReference type="SAM" id="Phobius"/>
    </source>
</evidence>
<evidence type="ECO:0000256" key="10">
    <source>
        <dbReference type="ARBA" id="ARBA00033245"/>
    </source>
</evidence>
<evidence type="ECO:0000259" key="15">
    <source>
        <dbReference type="Pfam" id="PF02096"/>
    </source>
</evidence>
<feature type="compositionally biased region" description="Basic and acidic residues" evidence="13">
    <location>
        <begin position="405"/>
        <end position="414"/>
    </location>
</feature>
<dbReference type="GO" id="GO:0016020">
    <property type="term" value="C:membrane"/>
    <property type="evidence" value="ECO:0007669"/>
    <property type="project" value="UniProtKB-SubCell"/>
</dbReference>
<protein>
    <recommendedName>
        <fullName evidence="3">Membrane protein insertase YidC</fullName>
    </recommendedName>
    <alternativeName>
        <fullName evidence="11">Foldase YidC</fullName>
    </alternativeName>
    <alternativeName>
        <fullName evidence="10">Membrane integrase YidC</fullName>
    </alternativeName>
    <alternativeName>
        <fullName evidence="9">Membrane protein YidC</fullName>
    </alternativeName>
</protein>
<comment type="subcellular location">
    <subcellularLocation>
        <location evidence="1 12">Membrane</location>
        <topology evidence="1 12">Multi-pass membrane protein</topology>
    </subcellularLocation>
</comment>
<dbReference type="STRING" id="1121353.H924_12415"/>
<feature type="transmembrane region" description="Helical" evidence="14">
    <location>
        <begin position="253"/>
        <end position="274"/>
    </location>
</feature>
<keyword evidence="17" id="KW-1185">Reference proteome</keyword>
<reference evidence="16 17" key="1">
    <citation type="submission" date="2013-02" db="EMBL/GenBank/DDBJ databases">
        <title>The complete genome sequence of Corynebacterium callunae DSM 20147.</title>
        <authorList>
            <person name="Ruckert C."/>
            <person name="Albersmeier A."/>
            <person name="Kalinowski J."/>
        </authorList>
    </citation>
    <scope>NUCLEOTIDE SEQUENCE [LARGE SCALE GENOMIC DNA]</scope>
    <source>
        <strain evidence="16 17">DSM 20147</strain>
    </source>
</reference>
<evidence type="ECO:0000256" key="12">
    <source>
        <dbReference type="RuleBase" id="RU003945"/>
    </source>
</evidence>
<name>M1UNS9_9CORY</name>
<organism evidence="16 17">
    <name type="scientific">Corynebacterium callunae DSM 20147</name>
    <dbReference type="NCBI Taxonomy" id="1121353"/>
    <lineage>
        <taxon>Bacteria</taxon>
        <taxon>Bacillati</taxon>
        <taxon>Actinomycetota</taxon>
        <taxon>Actinomycetes</taxon>
        <taxon>Mycobacteriales</taxon>
        <taxon>Corynebacteriaceae</taxon>
        <taxon>Corynebacterium</taxon>
    </lineage>
</organism>
<dbReference type="PANTHER" id="PTHR12428">
    <property type="entry name" value="OXA1"/>
    <property type="match status" value="1"/>
</dbReference>